<evidence type="ECO:0000313" key="3">
    <source>
        <dbReference type="Proteomes" id="UP001240639"/>
    </source>
</evidence>
<dbReference type="EMBL" id="JAVAIM010000001">
    <property type="protein sequence ID" value="MDP4574132.1"/>
    <property type="molecule type" value="Genomic_DNA"/>
</dbReference>
<organism evidence="2 3">
    <name type="scientific">Qipengyuania profundimaris</name>
    <dbReference type="NCBI Taxonomy" id="3067652"/>
    <lineage>
        <taxon>Bacteria</taxon>
        <taxon>Pseudomonadati</taxon>
        <taxon>Pseudomonadota</taxon>
        <taxon>Alphaproteobacteria</taxon>
        <taxon>Sphingomonadales</taxon>
        <taxon>Erythrobacteraceae</taxon>
        <taxon>Qipengyuania</taxon>
    </lineage>
</organism>
<keyword evidence="3" id="KW-1185">Reference proteome</keyword>
<reference evidence="2 3" key="1">
    <citation type="submission" date="2023-08" db="EMBL/GenBank/DDBJ databases">
        <title>genomic of G39.</title>
        <authorList>
            <person name="Wang Y."/>
        </authorList>
    </citation>
    <scope>NUCLEOTIDE SEQUENCE [LARGE SCALE GENOMIC DNA]</scope>
    <source>
        <strain evidence="2 3">G39</strain>
    </source>
</reference>
<gene>
    <name evidence="2" type="ORF">Q9K02_03125</name>
</gene>
<comment type="caution">
    <text evidence="2">The sequence shown here is derived from an EMBL/GenBank/DDBJ whole genome shotgun (WGS) entry which is preliminary data.</text>
</comment>
<evidence type="ECO:0000259" key="1">
    <source>
        <dbReference type="PROSITE" id="PS50965"/>
    </source>
</evidence>
<protein>
    <submittedName>
        <fullName evidence="2">Nuclease-related domain-containing protein</fullName>
    </submittedName>
</protein>
<dbReference type="Proteomes" id="UP001240639">
    <property type="component" value="Unassembled WGS sequence"/>
</dbReference>
<dbReference type="Pfam" id="PF08378">
    <property type="entry name" value="NERD"/>
    <property type="match status" value="1"/>
</dbReference>
<dbReference type="RefSeq" id="WP_305931579.1">
    <property type="nucleotide sequence ID" value="NZ_JAVAIM010000001.1"/>
</dbReference>
<feature type="domain" description="NERD" evidence="1">
    <location>
        <begin position="52"/>
        <end position="171"/>
    </location>
</feature>
<proteinExistence type="predicted"/>
<dbReference type="InterPro" id="IPR011528">
    <property type="entry name" value="NERD"/>
</dbReference>
<dbReference type="PROSITE" id="PS50965">
    <property type="entry name" value="NERD"/>
    <property type="match status" value="1"/>
</dbReference>
<name>A0ABT9HLU8_9SPHN</name>
<accession>A0ABT9HLU8</accession>
<sequence>MAASIELRRSSKMIWKEADDRESDIEQLQKLDETASYAEKTRIQKQIANIRAGRAGERDAAHFLGREFGESQKLGILHDLRLELNGEVAQIDHLVIHRVQATAWVLETKNYAGRLTCDEHGDWTLWSRGKPRDIPSPVNQARRQCKLLRQWLEANKIASIQKIQPVVLISPRSSIDRSKLPDDAHVVKSDNFGQWWQKETDSIGFGTALRMVSKHFLSGMSEQDFDALGQRLAAAHQPTDYDWIAMLGLSEKQDETEPAEVTKDDQQVVSNSPCDLAGDGPWTFQTSTGEVKVSRIPDGRFAIRNDANSDLIEAVKNSCKGRGQWMPRYRNWLISEAEIDSVLGDILAQASPEQVTGIPTKT</sequence>
<evidence type="ECO:0000313" key="2">
    <source>
        <dbReference type="EMBL" id="MDP4574132.1"/>
    </source>
</evidence>